<keyword evidence="5" id="KW-1185">Reference proteome</keyword>
<gene>
    <name evidence="4" type="ORF">JFN87_30065</name>
</gene>
<dbReference type="Proteomes" id="UP000670475">
    <property type="component" value="Unassembled WGS sequence"/>
</dbReference>
<organism evidence="4 5">
    <name type="scientific">Streptomyces montanisoli</name>
    <dbReference type="NCBI Taxonomy" id="2798581"/>
    <lineage>
        <taxon>Bacteria</taxon>
        <taxon>Bacillati</taxon>
        <taxon>Actinomycetota</taxon>
        <taxon>Actinomycetes</taxon>
        <taxon>Kitasatosporales</taxon>
        <taxon>Streptomycetaceae</taxon>
        <taxon>Streptomyces</taxon>
    </lineage>
</organism>
<dbReference type="GO" id="GO:0005886">
    <property type="term" value="C:plasma membrane"/>
    <property type="evidence" value="ECO:0007669"/>
    <property type="project" value="TreeGrafter"/>
</dbReference>
<protein>
    <submittedName>
        <fullName evidence="4">Maleylpyruvate isomerase N-terminal domain-containing protein</fullName>
    </submittedName>
</protein>
<proteinExistence type="predicted"/>
<comment type="caution">
    <text evidence="4">The sequence shown here is derived from an EMBL/GenBank/DDBJ whole genome shotgun (WGS) entry which is preliminary data.</text>
</comment>
<dbReference type="NCBIfam" id="TIGR03083">
    <property type="entry name" value="maleylpyruvate isomerase family mycothiol-dependent enzyme"/>
    <property type="match status" value="1"/>
</dbReference>
<evidence type="ECO:0000313" key="5">
    <source>
        <dbReference type="Proteomes" id="UP000670475"/>
    </source>
</evidence>
<keyword evidence="4" id="KW-0413">Isomerase</keyword>
<evidence type="ECO:0000259" key="2">
    <source>
        <dbReference type="Pfam" id="PF07398"/>
    </source>
</evidence>
<dbReference type="Pfam" id="PF11716">
    <property type="entry name" value="MDMPI_N"/>
    <property type="match status" value="1"/>
</dbReference>
<feature type="region of interest" description="Disordered" evidence="1">
    <location>
        <begin position="62"/>
        <end position="85"/>
    </location>
</feature>
<evidence type="ECO:0000259" key="3">
    <source>
        <dbReference type="Pfam" id="PF11716"/>
    </source>
</evidence>
<evidence type="ECO:0000313" key="4">
    <source>
        <dbReference type="EMBL" id="MBP0461672.1"/>
    </source>
</evidence>
<dbReference type="InterPro" id="IPR034660">
    <property type="entry name" value="DinB/YfiT-like"/>
</dbReference>
<dbReference type="PANTHER" id="PTHR40758:SF1">
    <property type="entry name" value="CONSERVED PROTEIN"/>
    <property type="match status" value="1"/>
</dbReference>
<dbReference type="EMBL" id="JAGIQL010000217">
    <property type="protein sequence ID" value="MBP0461672.1"/>
    <property type="molecule type" value="Genomic_DNA"/>
</dbReference>
<dbReference type="RefSeq" id="WP_209345194.1">
    <property type="nucleotide sequence ID" value="NZ_JAGIQL010000217.1"/>
</dbReference>
<accession>A0A940MIG6</accession>
<evidence type="ECO:0000256" key="1">
    <source>
        <dbReference type="SAM" id="MobiDB-lite"/>
    </source>
</evidence>
<feature type="domain" description="Mycothiol-dependent maleylpyruvate isomerase metal-binding" evidence="3">
    <location>
        <begin position="11"/>
        <end position="142"/>
    </location>
</feature>
<feature type="domain" description="MDMPI C-terminal" evidence="2">
    <location>
        <begin position="157"/>
        <end position="255"/>
    </location>
</feature>
<dbReference type="InterPro" id="IPR017517">
    <property type="entry name" value="Maleyloyr_isom"/>
</dbReference>
<dbReference type="InterPro" id="IPR010872">
    <property type="entry name" value="MDMPI_C-term_domain"/>
</dbReference>
<reference evidence="4" key="1">
    <citation type="submission" date="2021-03" db="EMBL/GenBank/DDBJ databases">
        <title>Whole genome sequence of Streptomyces bomunensis MMS17-BM035.</title>
        <authorList>
            <person name="Lee J.H."/>
        </authorList>
    </citation>
    <scope>NUCLEOTIDE SEQUENCE</scope>
    <source>
        <strain evidence="4">MMS17-BM035</strain>
    </source>
</reference>
<name>A0A940MIG6_9ACTN</name>
<feature type="compositionally biased region" description="Acidic residues" evidence="1">
    <location>
        <begin position="69"/>
        <end position="84"/>
    </location>
</feature>
<dbReference type="InterPro" id="IPR024344">
    <property type="entry name" value="MDMPI_metal-binding"/>
</dbReference>
<sequence length="264" mass="28569">MPVLTHERYCDEITRQTSALCALLDGADLSAPVPTCPDWTTGRLVRHTGGALRWAGHIVAERARHNPPDDEVPEGDGPEGPEGSEDARDLAAWLAGGATVVTDALRAAGPDVPVWTWGWDHSTAFWARRMCHEVLVHRADVALAVAGGLDSYRPDADVAADALDEWLRIIEFAVTEEHAPVPEGLAGTIHLHATDAPGAEWLLEVGGQGFSWRRAHEKADVALRAPLTGLLLASLRRLPVDGKDFEVLGDRGLLDAWLETARFD</sequence>
<dbReference type="AlphaFoldDB" id="A0A940MIG6"/>
<dbReference type="GO" id="GO:0016853">
    <property type="term" value="F:isomerase activity"/>
    <property type="evidence" value="ECO:0007669"/>
    <property type="project" value="UniProtKB-KW"/>
</dbReference>
<dbReference type="PANTHER" id="PTHR40758">
    <property type="entry name" value="CONSERVED PROTEIN"/>
    <property type="match status" value="1"/>
</dbReference>
<dbReference type="SUPFAM" id="SSF109854">
    <property type="entry name" value="DinB/YfiT-like putative metalloenzymes"/>
    <property type="match status" value="1"/>
</dbReference>
<dbReference type="Pfam" id="PF07398">
    <property type="entry name" value="MDMPI_C"/>
    <property type="match status" value="1"/>
</dbReference>
<dbReference type="GO" id="GO:0046872">
    <property type="term" value="F:metal ion binding"/>
    <property type="evidence" value="ECO:0007669"/>
    <property type="project" value="InterPro"/>
</dbReference>